<feature type="transmembrane region" description="Helical" evidence="13">
    <location>
        <begin position="21"/>
        <end position="40"/>
    </location>
</feature>
<keyword evidence="7 13" id="KW-0812">Transmembrane</keyword>
<evidence type="ECO:0000256" key="11">
    <source>
        <dbReference type="ARBA" id="ARBA00023136"/>
    </source>
</evidence>
<comment type="caution">
    <text evidence="15">The sequence shown here is derived from an EMBL/GenBank/DDBJ whole genome shotgun (WGS) entry which is preliminary data.</text>
</comment>
<keyword evidence="5" id="KW-0328">Glycosyltransferase</keyword>
<evidence type="ECO:0000256" key="8">
    <source>
        <dbReference type="ARBA" id="ARBA00022741"/>
    </source>
</evidence>
<dbReference type="OrthoDB" id="414175at2759"/>
<dbReference type="GO" id="GO:0016020">
    <property type="term" value="C:membrane"/>
    <property type="evidence" value="ECO:0007669"/>
    <property type="project" value="UniProtKB-SubCell"/>
</dbReference>
<dbReference type="OMA" id="CATFPKH"/>
<evidence type="ECO:0000313" key="15">
    <source>
        <dbReference type="EMBL" id="OAA50511.1"/>
    </source>
</evidence>
<organism evidence="15 16">
    <name type="scientific">Metarhizium rileyi (strain RCEF 4871)</name>
    <name type="common">Nomuraea rileyi</name>
    <dbReference type="NCBI Taxonomy" id="1649241"/>
    <lineage>
        <taxon>Eukaryota</taxon>
        <taxon>Fungi</taxon>
        <taxon>Dikarya</taxon>
        <taxon>Ascomycota</taxon>
        <taxon>Pezizomycotina</taxon>
        <taxon>Sordariomycetes</taxon>
        <taxon>Hypocreomycetidae</taxon>
        <taxon>Hypocreales</taxon>
        <taxon>Clavicipitaceae</taxon>
        <taxon>Metarhizium</taxon>
    </lineage>
</organism>
<evidence type="ECO:0000256" key="2">
    <source>
        <dbReference type="ARBA" id="ARBA00004922"/>
    </source>
</evidence>
<reference evidence="15 16" key="1">
    <citation type="journal article" date="2016" name="Genome Biol. Evol.">
        <title>Divergent and convergent evolution of fungal pathogenicity.</title>
        <authorList>
            <person name="Shang Y."/>
            <person name="Xiao G."/>
            <person name="Zheng P."/>
            <person name="Cen K."/>
            <person name="Zhan S."/>
            <person name="Wang C."/>
        </authorList>
    </citation>
    <scope>NUCLEOTIDE SEQUENCE [LARGE SCALE GENOMIC DNA]</scope>
    <source>
        <strain evidence="15 16">RCEF 4871</strain>
    </source>
</reference>
<dbReference type="Pfam" id="PF02434">
    <property type="entry name" value="Fringe"/>
    <property type="match status" value="1"/>
</dbReference>
<evidence type="ECO:0000256" key="13">
    <source>
        <dbReference type="SAM" id="Phobius"/>
    </source>
</evidence>
<evidence type="ECO:0000256" key="1">
    <source>
        <dbReference type="ARBA" id="ARBA00004606"/>
    </source>
</evidence>
<evidence type="ECO:0000256" key="9">
    <source>
        <dbReference type="ARBA" id="ARBA00022968"/>
    </source>
</evidence>
<dbReference type="AlphaFoldDB" id="A0A167JMX0"/>
<keyword evidence="8" id="KW-0547">Nucleotide-binding</keyword>
<keyword evidence="6" id="KW-0808">Transferase</keyword>
<dbReference type="InterPro" id="IPR026050">
    <property type="entry name" value="C1GALT1/C1GALT1_chp1"/>
</dbReference>
<proteinExistence type="inferred from homology"/>
<sequence>MAILNGPLKPPRLGFTPNKRLSRVLVCMLICITSAALIVARHIRFQRAPSIHREHTGPEVYDFTSTSRFSPVSLDNAGNMSGEDLCASFPKYILNYIQPVLKIGHSENKERLDATFSSVSSCFNKDDLLVISDMNEVVHGHQTIDVLADLPAGYYDLHRNPSFGNYTAQTAMRNNGTLNAKTKQAIDGWILDKYKFLPMVERAWLARPDKGFYFFYEADTYVFWDNAFRFLQNFDPDTPIYMGSPSPGRHDPQRDIKTWFANGGPGLVLSRGAVKALLHRNSDNNGQYLEPHVTEKWLDLVASECCGDSVLGWALWNTTVQLQGYWPMFNPHPLHGIPFSDLYWCQPVMTLHKSAPADTNDLWRWEFGHRQLHRPMLYSDVWRLRRAGESGTLQDWDNGDWDSWQPPDEAKTSTPEACEQYCRTQDQCVQWNWRGGDEKRCIPMRSLSYGAARGPEYILEGGARETIPNHEMSQKSGGLWVDYSSGWIEDRIRNWRNERKCERVHWVGPSISRPEIGASHAAKRSSDGKNQAETDELVMTKQKHPNNKGKARPPVSPHNFCKRVRRSPLTSNFPVIPPAYKLTGVGSITSGPRIITFSVRASSHTRSAI</sequence>
<dbReference type="Proteomes" id="UP000243498">
    <property type="component" value="Unassembled WGS sequence"/>
</dbReference>
<keyword evidence="11 13" id="KW-0472">Membrane</keyword>
<protein>
    <recommendedName>
        <fullName evidence="4">N-acetylgalactosaminide beta-1,3-galactosyltransferase</fullName>
        <ecNumber evidence="4">2.4.1.122</ecNumber>
    </recommendedName>
</protein>
<comment type="similarity">
    <text evidence="3">Belongs to the glycosyltransferase 31 family. Beta3-Gal-T subfamily.</text>
</comment>
<dbReference type="InterPro" id="IPR003378">
    <property type="entry name" value="Fringe-like_glycosylTrfase"/>
</dbReference>
<comment type="subcellular location">
    <subcellularLocation>
        <location evidence="1">Membrane</location>
        <topology evidence="1">Single-pass type II membrane protein</topology>
    </subcellularLocation>
</comment>
<keyword evidence="10 13" id="KW-1133">Transmembrane helix</keyword>
<feature type="domain" description="Fringe-like glycosyltransferase" evidence="14">
    <location>
        <begin position="215"/>
        <end position="280"/>
    </location>
</feature>
<evidence type="ECO:0000259" key="14">
    <source>
        <dbReference type="Pfam" id="PF02434"/>
    </source>
</evidence>
<gene>
    <name evidence="15" type="ORF">NOR_00961</name>
</gene>
<feature type="compositionally biased region" description="Basic residues" evidence="12">
    <location>
        <begin position="541"/>
        <end position="551"/>
    </location>
</feature>
<dbReference type="EC" id="2.4.1.122" evidence="4"/>
<evidence type="ECO:0000256" key="3">
    <source>
        <dbReference type="ARBA" id="ARBA00006462"/>
    </source>
</evidence>
<feature type="region of interest" description="Disordered" evidence="12">
    <location>
        <begin position="513"/>
        <end position="560"/>
    </location>
</feature>
<dbReference type="Gene3D" id="3.90.550.50">
    <property type="match status" value="1"/>
</dbReference>
<evidence type="ECO:0000256" key="6">
    <source>
        <dbReference type="ARBA" id="ARBA00022679"/>
    </source>
</evidence>
<dbReference type="STRING" id="1081105.A0A167JMX0"/>
<dbReference type="PANTHER" id="PTHR23033:SF47">
    <property type="entry name" value="APPLE DOMAIN-CONTAINING PROTEIN-RELATED"/>
    <property type="match status" value="1"/>
</dbReference>
<accession>A0A167JMX0</accession>
<comment type="pathway">
    <text evidence="2">Protein modification; protein glycosylation.</text>
</comment>
<dbReference type="GO" id="GO:0000166">
    <property type="term" value="F:nucleotide binding"/>
    <property type="evidence" value="ECO:0007669"/>
    <property type="project" value="UniProtKB-KW"/>
</dbReference>
<keyword evidence="9" id="KW-0735">Signal-anchor</keyword>
<evidence type="ECO:0000256" key="4">
    <source>
        <dbReference type="ARBA" id="ARBA00012557"/>
    </source>
</evidence>
<name>A0A167JMX0_METRR</name>
<evidence type="ECO:0000256" key="7">
    <source>
        <dbReference type="ARBA" id="ARBA00022692"/>
    </source>
</evidence>
<evidence type="ECO:0000256" key="10">
    <source>
        <dbReference type="ARBA" id="ARBA00022989"/>
    </source>
</evidence>
<evidence type="ECO:0000313" key="16">
    <source>
        <dbReference type="Proteomes" id="UP000243498"/>
    </source>
</evidence>
<evidence type="ECO:0000256" key="12">
    <source>
        <dbReference type="SAM" id="MobiDB-lite"/>
    </source>
</evidence>
<keyword evidence="16" id="KW-1185">Reference proteome</keyword>
<evidence type="ECO:0000256" key="5">
    <source>
        <dbReference type="ARBA" id="ARBA00022676"/>
    </source>
</evidence>
<dbReference type="EMBL" id="AZHC01000002">
    <property type="protein sequence ID" value="OAA50511.1"/>
    <property type="molecule type" value="Genomic_DNA"/>
</dbReference>
<dbReference type="GO" id="GO:0016263">
    <property type="term" value="F:glycoprotein-N-acetylgalactosamine 3-beta-galactosyltransferase activity"/>
    <property type="evidence" value="ECO:0007669"/>
    <property type="project" value="UniProtKB-EC"/>
</dbReference>
<dbReference type="PANTHER" id="PTHR23033">
    <property type="entry name" value="BETA1,3-GALACTOSYLTRANSFERASE"/>
    <property type="match status" value="1"/>
</dbReference>